<feature type="coiled-coil region" evidence="1">
    <location>
        <begin position="44"/>
        <end position="78"/>
    </location>
</feature>
<dbReference type="Proteomes" id="UP000532769">
    <property type="component" value="Unassembled WGS sequence"/>
</dbReference>
<dbReference type="AlphaFoldDB" id="A0A846MFA2"/>
<keyword evidence="2" id="KW-0540">Nuclease</keyword>
<evidence type="ECO:0000256" key="1">
    <source>
        <dbReference type="SAM" id="Coils"/>
    </source>
</evidence>
<name>A0A846MFA2_9BACL</name>
<evidence type="ECO:0000313" key="3">
    <source>
        <dbReference type="Proteomes" id="UP000532769"/>
    </source>
</evidence>
<reference evidence="2 3" key="1">
    <citation type="submission" date="2020-03" db="EMBL/GenBank/DDBJ databases">
        <title>Genomic Encyclopedia of Archaeal and Bacterial Type Strains, Phase II (KMG-II): from individual species to whole genera.</title>
        <authorList>
            <person name="Goeker M."/>
        </authorList>
    </citation>
    <scope>NUCLEOTIDE SEQUENCE [LARGE SCALE GENOMIC DNA]</scope>
    <source>
        <strain evidence="2 3">DSM 4749</strain>
    </source>
</reference>
<protein>
    <submittedName>
        <fullName evidence="2">Putative Holliday junction resolvase-like endonuclease</fullName>
    </submittedName>
</protein>
<dbReference type="RefSeq" id="WP_166910132.1">
    <property type="nucleotide sequence ID" value="NZ_JAASRS010000001.1"/>
</dbReference>
<sequence length="146" mass="17214">MRDYKRLEQKQVTEMNGHEIEELMFHACRGASDQLFYGLAKRFLFGIEEEIRQMHERLEKLELLVKMLIESKQEAKKEVNVEEWKPTDKSLVEAWKPNPELQKALEKVDKDALKKSLEEAMKVNTLRTIPMPKVEVPEFKKGANEE</sequence>
<keyword evidence="2" id="KW-0378">Hydrolase</keyword>
<dbReference type="EMBL" id="JAASRS010000001">
    <property type="protein sequence ID" value="NIK15317.1"/>
    <property type="molecule type" value="Genomic_DNA"/>
</dbReference>
<evidence type="ECO:0000313" key="2">
    <source>
        <dbReference type="EMBL" id="NIK15317.1"/>
    </source>
</evidence>
<proteinExistence type="predicted"/>
<dbReference type="GO" id="GO:0004519">
    <property type="term" value="F:endonuclease activity"/>
    <property type="evidence" value="ECO:0007669"/>
    <property type="project" value="UniProtKB-KW"/>
</dbReference>
<comment type="caution">
    <text evidence="2">The sequence shown here is derived from an EMBL/GenBank/DDBJ whole genome shotgun (WGS) entry which is preliminary data.</text>
</comment>
<accession>A0A846MFA2</accession>
<gene>
    <name evidence="2" type="ORF">BDD39_001827</name>
</gene>
<keyword evidence="2" id="KW-0255">Endonuclease</keyword>
<keyword evidence="3" id="KW-1185">Reference proteome</keyword>
<keyword evidence="1" id="KW-0175">Coiled coil</keyword>
<organism evidence="2 3">
    <name type="scientific">Saccharococcus thermophilus</name>
    <dbReference type="NCBI Taxonomy" id="29396"/>
    <lineage>
        <taxon>Bacteria</taxon>
        <taxon>Bacillati</taxon>
        <taxon>Bacillota</taxon>
        <taxon>Bacilli</taxon>
        <taxon>Bacillales</taxon>
        <taxon>Anoxybacillaceae</taxon>
        <taxon>Saccharococcus</taxon>
    </lineage>
</organism>